<dbReference type="OrthoDB" id="2247193at2759"/>
<gene>
    <name evidence="2" type="primary">PARPA_04310.1 scaffold 12477</name>
</gene>
<keyword evidence="1" id="KW-0175">Coiled coil</keyword>
<dbReference type="Proteomes" id="UP000054107">
    <property type="component" value="Unassembled WGS sequence"/>
</dbReference>
<accession>A0A0B7N6A0</accession>
<evidence type="ECO:0000313" key="3">
    <source>
        <dbReference type="Proteomes" id="UP000054107"/>
    </source>
</evidence>
<evidence type="ECO:0000313" key="2">
    <source>
        <dbReference type="EMBL" id="CEP10594.1"/>
    </source>
</evidence>
<keyword evidence="3" id="KW-1185">Reference proteome</keyword>
<organism evidence="2 3">
    <name type="scientific">Parasitella parasitica</name>
    <dbReference type="NCBI Taxonomy" id="35722"/>
    <lineage>
        <taxon>Eukaryota</taxon>
        <taxon>Fungi</taxon>
        <taxon>Fungi incertae sedis</taxon>
        <taxon>Mucoromycota</taxon>
        <taxon>Mucoromycotina</taxon>
        <taxon>Mucoromycetes</taxon>
        <taxon>Mucorales</taxon>
        <taxon>Mucorineae</taxon>
        <taxon>Mucoraceae</taxon>
        <taxon>Parasitella</taxon>
    </lineage>
</organism>
<reference evidence="2 3" key="1">
    <citation type="submission" date="2014-09" db="EMBL/GenBank/DDBJ databases">
        <authorList>
            <person name="Ellenberger Sabrina"/>
        </authorList>
    </citation>
    <scope>NUCLEOTIDE SEQUENCE [LARGE SCALE GENOMIC DNA]</scope>
    <source>
        <strain evidence="2 3">CBS 412.66</strain>
    </source>
</reference>
<evidence type="ECO:0000256" key="1">
    <source>
        <dbReference type="SAM" id="Coils"/>
    </source>
</evidence>
<protein>
    <recommendedName>
        <fullName evidence="4">Kinetochore protein Spc24</fullName>
    </recommendedName>
</protein>
<dbReference type="EMBL" id="LN724412">
    <property type="protein sequence ID" value="CEP10594.1"/>
    <property type="molecule type" value="Genomic_DNA"/>
</dbReference>
<feature type="coiled-coil region" evidence="1">
    <location>
        <begin position="41"/>
        <end position="68"/>
    </location>
</feature>
<proteinExistence type="predicted"/>
<name>A0A0B7N6A0_9FUNG</name>
<evidence type="ECO:0008006" key="4">
    <source>
        <dbReference type="Google" id="ProtNLM"/>
    </source>
</evidence>
<sequence>MFKLVSNPSIIQEIEQAIRKALNQNPLDELNRVKQTRLESESKLEKITQAKEDEIEELQKESDTLLLKESTVTKNYKALNEEHVLSEAELQKLATLQSIELEAIEELNKEIQLQESQLVELESPETSLEAVSPDELRLGLYRGLGISSQIINDKIETVVLTTADKQDIRSMGLSYEVDYLSNQCWDFLSK</sequence>
<dbReference type="AlphaFoldDB" id="A0A0B7N6A0"/>